<proteinExistence type="predicted"/>
<sequence>MACRLMLATLEDIRAALNVLALNFDLKDKVVEELLKVGVRNLEEFRFLFGLGDEAAVQTARLRRTWAAARVYFSQDRSKVALADLDSLLEESELRDAKQAFWQRYRLRFPAEVCGVWKVRSLQFQLGTFQKKRRLGDGLLTEEAETEESYTADCDTYLNKLHTLLIAYSLAGSQPIPGASDASKEQTLGLPANKCLAWLQARDAEERLEWVSKYRESTRPLRGGRGEDLVPDVSAPPAAAAPAPSAPKPTLESKFLPGPVINGKLTAKQMRDGLRLCEGFIKGSCSNK</sequence>
<accession>A0A812RPM4</accession>
<name>A0A812RPM4_SYMPI</name>
<dbReference type="OrthoDB" id="442658at2759"/>
<gene>
    <name evidence="2" type="ORF">SPIL2461_LOCUS10938</name>
</gene>
<dbReference type="EMBL" id="CAJNIZ010021075">
    <property type="protein sequence ID" value="CAE7447917.1"/>
    <property type="molecule type" value="Genomic_DNA"/>
</dbReference>
<feature type="compositionally biased region" description="Basic and acidic residues" evidence="1">
    <location>
        <begin position="219"/>
        <end position="228"/>
    </location>
</feature>
<dbReference type="Proteomes" id="UP000649617">
    <property type="component" value="Unassembled WGS sequence"/>
</dbReference>
<dbReference type="AlphaFoldDB" id="A0A812RPM4"/>
<protein>
    <submittedName>
        <fullName evidence="2">Uncharacterized protein</fullName>
    </submittedName>
</protein>
<feature type="region of interest" description="Disordered" evidence="1">
    <location>
        <begin position="219"/>
        <end position="254"/>
    </location>
</feature>
<evidence type="ECO:0000313" key="3">
    <source>
        <dbReference type="Proteomes" id="UP000649617"/>
    </source>
</evidence>
<evidence type="ECO:0000313" key="2">
    <source>
        <dbReference type="EMBL" id="CAE7447917.1"/>
    </source>
</evidence>
<comment type="caution">
    <text evidence="2">The sequence shown here is derived from an EMBL/GenBank/DDBJ whole genome shotgun (WGS) entry which is preliminary data.</text>
</comment>
<feature type="non-terminal residue" evidence="2">
    <location>
        <position position="1"/>
    </location>
</feature>
<evidence type="ECO:0000256" key="1">
    <source>
        <dbReference type="SAM" id="MobiDB-lite"/>
    </source>
</evidence>
<organism evidence="2 3">
    <name type="scientific">Symbiodinium pilosum</name>
    <name type="common">Dinoflagellate</name>
    <dbReference type="NCBI Taxonomy" id="2952"/>
    <lineage>
        <taxon>Eukaryota</taxon>
        <taxon>Sar</taxon>
        <taxon>Alveolata</taxon>
        <taxon>Dinophyceae</taxon>
        <taxon>Suessiales</taxon>
        <taxon>Symbiodiniaceae</taxon>
        <taxon>Symbiodinium</taxon>
    </lineage>
</organism>
<reference evidence="2" key="1">
    <citation type="submission" date="2021-02" db="EMBL/GenBank/DDBJ databases">
        <authorList>
            <person name="Dougan E. K."/>
            <person name="Rhodes N."/>
            <person name="Thang M."/>
            <person name="Chan C."/>
        </authorList>
    </citation>
    <scope>NUCLEOTIDE SEQUENCE</scope>
</reference>
<keyword evidence="3" id="KW-1185">Reference proteome</keyword>